<evidence type="ECO:0000256" key="5">
    <source>
        <dbReference type="ARBA" id="ARBA00022989"/>
    </source>
</evidence>
<evidence type="ECO:0000256" key="1">
    <source>
        <dbReference type="ARBA" id="ARBA00004651"/>
    </source>
</evidence>
<feature type="transmembrane region" description="Helical" evidence="7">
    <location>
        <begin position="119"/>
        <end position="139"/>
    </location>
</feature>
<feature type="transmembrane region" description="Helical" evidence="7">
    <location>
        <begin position="89"/>
        <end position="113"/>
    </location>
</feature>
<sequence>MKGKKRTIICSTVVLCGIWQAASLLIGYSFILPSPLTVLGRMVHLPLEQSFYTAIGATTLRALLGLLLAMGLGGAFASLSWKHQRFADLFAPLLLLMRSVPNISYIVLILYWFSRNISSVIISFLILFPMIYQTLLEALKELSGSYQKLLHIYPKRFWEAVKQVYLPLLRPAISASVCNGIAMAFKVGVMAEILGQVSVGVGRQMQLARLNFDLVSVLAWTGWIILLLFVFDQLLKRLLRMICRGI</sequence>
<dbReference type="PANTHER" id="PTHR30151:SF0">
    <property type="entry name" value="ABC TRANSPORTER PERMEASE PROTEIN MJ0413-RELATED"/>
    <property type="match status" value="1"/>
</dbReference>
<evidence type="ECO:0000259" key="8">
    <source>
        <dbReference type="PROSITE" id="PS50928"/>
    </source>
</evidence>
<dbReference type="InterPro" id="IPR035906">
    <property type="entry name" value="MetI-like_sf"/>
</dbReference>
<accession>A0ABT7UG63</accession>
<keyword evidence="10" id="KW-1185">Reference proteome</keyword>
<feature type="transmembrane region" description="Helical" evidence="7">
    <location>
        <begin position="172"/>
        <end position="194"/>
    </location>
</feature>
<dbReference type="PANTHER" id="PTHR30151">
    <property type="entry name" value="ALKANE SULFONATE ABC TRANSPORTER-RELATED, MEMBRANE SUBUNIT"/>
    <property type="match status" value="1"/>
</dbReference>
<feature type="domain" description="ABC transmembrane type-1" evidence="8">
    <location>
        <begin position="47"/>
        <end position="236"/>
    </location>
</feature>
<evidence type="ECO:0000313" key="10">
    <source>
        <dbReference type="Proteomes" id="UP001529340"/>
    </source>
</evidence>
<evidence type="ECO:0000256" key="3">
    <source>
        <dbReference type="ARBA" id="ARBA00022475"/>
    </source>
</evidence>
<evidence type="ECO:0000313" key="9">
    <source>
        <dbReference type="EMBL" id="MDM8157978.1"/>
    </source>
</evidence>
<comment type="similarity">
    <text evidence="7">Belongs to the binding-protein-dependent transport system permease family.</text>
</comment>
<protein>
    <submittedName>
        <fullName evidence="9">ABC transporter permease subunit</fullName>
    </submittedName>
</protein>
<keyword evidence="5 7" id="KW-1133">Transmembrane helix</keyword>
<dbReference type="RefSeq" id="WP_289608416.1">
    <property type="nucleotide sequence ID" value="NZ_JAUDCG010000056.1"/>
</dbReference>
<dbReference type="EMBL" id="JAUDCG010000056">
    <property type="protein sequence ID" value="MDM8157978.1"/>
    <property type="molecule type" value="Genomic_DNA"/>
</dbReference>
<reference evidence="9" key="1">
    <citation type="submission" date="2023-06" db="EMBL/GenBank/DDBJ databases">
        <title>Identification and characterization of horizontal gene transfer across gut microbiota members of farm animals based on homology search.</title>
        <authorList>
            <person name="Schwarzerova J."/>
            <person name="Nykrynova M."/>
            <person name="Jureckova K."/>
            <person name="Cejkova D."/>
            <person name="Rychlik I."/>
        </authorList>
    </citation>
    <scope>NUCLEOTIDE SEQUENCE</scope>
    <source>
        <strain evidence="9">ET39</strain>
    </source>
</reference>
<organism evidence="9 10">
    <name type="scientific">Amedibacillus dolichus</name>
    <dbReference type="NCBI Taxonomy" id="31971"/>
    <lineage>
        <taxon>Bacteria</taxon>
        <taxon>Bacillati</taxon>
        <taxon>Bacillota</taxon>
        <taxon>Erysipelotrichia</taxon>
        <taxon>Erysipelotrichales</taxon>
        <taxon>Erysipelotrichaceae</taxon>
        <taxon>Amedibacillus</taxon>
    </lineage>
</organism>
<dbReference type="InterPro" id="IPR000515">
    <property type="entry name" value="MetI-like"/>
</dbReference>
<evidence type="ECO:0000256" key="7">
    <source>
        <dbReference type="RuleBase" id="RU363032"/>
    </source>
</evidence>
<comment type="subcellular location">
    <subcellularLocation>
        <location evidence="1 7">Cell membrane</location>
        <topology evidence="1 7">Multi-pass membrane protein</topology>
    </subcellularLocation>
</comment>
<keyword evidence="2 7" id="KW-0813">Transport</keyword>
<evidence type="ECO:0000256" key="2">
    <source>
        <dbReference type="ARBA" id="ARBA00022448"/>
    </source>
</evidence>
<evidence type="ECO:0000256" key="6">
    <source>
        <dbReference type="ARBA" id="ARBA00023136"/>
    </source>
</evidence>
<keyword evidence="6 7" id="KW-0472">Membrane</keyword>
<dbReference type="Proteomes" id="UP001529340">
    <property type="component" value="Unassembled WGS sequence"/>
</dbReference>
<feature type="transmembrane region" description="Helical" evidence="7">
    <location>
        <begin position="214"/>
        <end position="231"/>
    </location>
</feature>
<evidence type="ECO:0000256" key="4">
    <source>
        <dbReference type="ARBA" id="ARBA00022692"/>
    </source>
</evidence>
<reference evidence="9" key="2">
    <citation type="submission" date="2023-06" db="EMBL/GenBank/DDBJ databases">
        <authorList>
            <person name="Zeman M."/>
            <person name="Kubasova T."/>
            <person name="Jahodarova E."/>
            <person name="Nykrynova M."/>
            <person name="Rychlik I."/>
        </authorList>
    </citation>
    <scope>NUCLEOTIDE SEQUENCE</scope>
    <source>
        <strain evidence="9">ET39</strain>
    </source>
</reference>
<keyword evidence="3" id="KW-1003">Cell membrane</keyword>
<name>A0ABT7UG63_9FIRM</name>
<gene>
    <name evidence="9" type="ORF">QUV96_10080</name>
</gene>
<feature type="transmembrane region" description="Helical" evidence="7">
    <location>
        <begin position="51"/>
        <end position="77"/>
    </location>
</feature>
<dbReference type="CDD" id="cd06261">
    <property type="entry name" value="TM_PBP2"/>
    <property type="match status" value="1"/>
</dbReference>
<proteinExistence type="inferred from homology"/>
<dbReference type="Pfam" id="PF00528">
    <property type="entry name" value="BPD_transp_1"/>
    <property type="match status" value="1"/>
</dbReference>
<dbReference type="Gene3D" id="1.10.3720.10">
    <property type="entry name" value="MetI-like"/>
    <property type="match status" value="1"/>
</dbReference>
<comment type="caution">
    <text evidence="9">The sequence shown here is derived from an EMBL/GenBank/DDBJ whole genome shotgun (WGS) entry which is preliminary data.</text>
</comment>
<keyword evidence="4 7" id="KW-0812">Transmembrane</keyword>
<dbReference type="SUPFAM" id="SSF161098">
    <property type="entry name" value="MetI-like"/>
    <property type="match status" value="1"/>
</dbReference>
<dbReference type="PROSITE" id="PS50928">
    <property type="entry name" value="ABC_TM1"/>
    <property type="match status" value="1"/>
</dbReference>
<feature type="transmembrane region" description="Helical" evidence="7">
    <location>
        <begin position="7"/>
        <end position="31"/>
    </location>
</feature>